<dbReference type="GO" id="GO:0003677">
    <property type="term" value="F:DNA binding"/>
    <property type="evidence" value="ECO:0007669"/>
    <property type="project" value="UniProtKB-KW"/>
</dbReference>
<dbReference type="CDD" id="cd00067">
    <property type="entry name" value="GAL4"/>
    <property type="match status" value="1"/>
</dbReference>
<dbReference type="GeneID" id="41991190"/>
<evidence type="ECO:0000259" key="9">
    <source>
        <dbReference type="PROSITE" id="PS50048"/>
    </source>
</evidence>
<proteinExistence type="predicted"/>
<keyword evidence="2" id="KW-0479">Metal-binding</keyword>
<keyword evidence="11" id="KW-1185">Reference proteome</keyword>
<dbReference type="GO" id="GO:0005634">
    <property type="term" value="C:nucleus"/>
    <property type="evidence" value="ECO:0007669"/>
    <property type="project" value="UniProtKB-SubCell"/>
</dbReference>
<dbReference type="InterPro" id="IPR036864">
    <property type="entry name" value="Zn2-C6_fun-type_DNA-bd_sf"/>
</dbReference>
<dbReference type="PANTHER" id="PTHR31313">
    <property type="entry name" value="TY1 ENHANCER ACTIVATOR"/>
    <property type="match status" value="1"/>
</dbReference>
<dbReference type="InterPro" id="IPR001138">
    <property type="entry name" value="Zn2Cys6_DnaBD"/>
</dbReference>
<keyword evidence="3" id="KW-0862">Zinc</keyword>
<evidence type="ECO:0000313" key="10">
    <source>
        <dbReference type="EMBL" id="RBR25506.1"/>
    </source>
</evidence>
<evidence type="ECO:0000313" key="11">
    <source>
        <dbReference type="Proteomes" id="UP000253153"/>
    </source>
</evidence>
<protein>
    <recommendedName>
        <fullName evidence="9">Zn(2)-C6 fungal-type domain-containing protein</fullName>
    </recommendedName>
</protein>
<comment type="caution">
    <text evidence="10">The sequence shown here is derived from an EMBL/GenBank/DDBJ whole genome shotgun (WGS) entry which is preliminary data.</text>
</comment>
<gene>
    <name evidence="10" type="ORF">FIESC28_01744</name>
</gene>
<dbReference type="PROSITE" id="PS50048">
    <property type="entry name" value="ZN2_CY6_FUNGAL_2"/>
    <property type="match status" value="1"/>
</dbReference>
<feature type="region of interest" description="Disordered" evidence="8">
    <location>
        <begin position="81"/>
        <end position="122"/>
    </location>
</feature>
<dbReference type="GO" id="GO:0006351">
    <property type="term" value="P:DNA-templated transcription"/>
    <property type="evidence" value="ECO:0007669"/>
    <property type="project" value="InterPro"/>
</dbReference>
<dbReference type="PROSITE" id="PS00463">
    <property type="entry name" value="ZN2_CY6_FUNGAL_1"/>
    <property type="match status" value="1"/>
</dbReference>
<dbReference type="SMART" id="SM00906">
    <property type="entry name" value="Fungal_trans"/>
    <property type="match status" value="1"/>
</dbReference>
<dbReference type="Gene3D" id="4.10.240.10">
    <property type="entry name" value="Zn(2)-C6 fungal-type DNA-binding domain"/>
    <property type="match status" value="1"/>
</dbReference>
<sequence>MKSQVTASGKPRQRSSLACNLCRTKRIKCDGQRPICTTCITNGEHCEYTSQDSNRKPPSKRYVEALQQRIRSLESQLEKYQGANASKDVDESSRLEESCDNSEDDSLSDVPNSTHRSPTRDISDRLGALNIGEDGQIHYFGSRSNFSLLKNSPAASSTVSSRELEEQAARTLDCLGLRVEVSDELRDHLLELFWSWQNTWQYIVVKQPFLDDLLINHTEQYATPLLLSAVLALASRYSDRDELRSDPLDPNTAGNALAEQAKMILFYESQAPKVTTIQATALLCLREIATDKEALGWLYCGMAARMAFNLGLHLDRTHWCETGHITEQAAEVGATVWWSCYVLDKLFNIGLGRPSTIQENEISAALPSLEHSAEHEPWSNQQTSFPKGHIISNVRATIELFRITGSPLDEIYRPSSRRLRAHTRDLVTKTHVELMKFQTNLPSCLRLVPSPLSPTLPHVYQLHLQYHVAIILLHRPFIGVRGHASDPGGFHPREGSTHLVECSQSAQMISTILRLYKKHYTLRRIPISSIHCAFTASIILLLEATSPDPKSKSRAIASLNIVVEALIDMSTAWAWSQRALQAIQKLAREWSVCESALMAVGIDDTAPSVEDARPGETWDPNTGIPMWTLQGLGGFDLEIPFVGVGGEGLEYEDWIGTLFHEAQFSGGGHDT</sequence>
<dbReference type="Pfam" id="PF00172">
    <property type="entry name" value="Zn_clus"/>
    <property type="match status" value="1"/>
</dbReference>
<keyword evidence="4" id="KW-0805">Transcription regulation</keyword>
<evidence type="ECO:0000256" key="3">
    <source>
        <dbReference type="ARBA" id="ARBA00022833"/>
    </source>
</evidence>
<dbReference type="OrthoDB" id="2154091at2759"/>
<dbReference type="InterPro" id="IPR007219">
    <property type="entry name" value="XnlR_reg_dom"/>
</dbReference>
<evidence type="ECO:0000256" key="1">
    <source>
        <dbReference type="ARBA" id="ARBA00004123"/>
    </source>
</evidence>
<dbReference type="RefSeq" id="XP_031020097.1">
    <property type="nucleotide sequence ID" value="XM_031155894.1"/>
</dbReference>
<dbReference type="Pfam" id="PF04082">
    <property type="entry name" value="Fungal_trans"/>
    <property type="match status" value="1"/>
</dbReference>
<evidence type="ECO:0000256" key="5">
    <source>
        <dbReference type="ARBA" id="ARBA00023125"/>
    </source>
</evidence>
<dbReference type="PANTHER" id="PTHR31313:SF81">
    <property type="entry name" value="TY1 ENHANCER ACTIVATOR"/>
    <property type="match status" value="1"/>
</dbReference>
<name>A0A366S9Z4_9HYPO</name>
<reference evidence="10 11" key="1">
    <citation type="submission" date="2018-06" db="EMBL/GenBank/DDBJ databases">
        <title>Fusarium incarnatum-equiseti species complex species 28.</title>
        <authorList>
            <person name="Gardiner D.M."/>
        </authorList>
    </citation>
    <scope>NUCLEOTIDE SEQUENCE [LARGE SCALE GENOMIC DNA]</scope>
    <source>
        <strain evidence="10 11">FIESC_28</strain>
    </source>
</reference>
<feature type="compositionally biased region" description="Acidic residues" evidence="8">
    <location>
        <begin position="98"/>
        <end position="107"/>
    </location>
</feature>
<comment type="subcellular location">
    <subcellularLocation>
        <location evidence="1">Nucleus</location>
    </subcellularLocation>
</comment>
<feature type="domain" description="Zn(2)-C6 fungal-type" evidence="9">
    <location>
        <begin position="18"/>
        <end position="48"/>
    </location>
</feature>
<evidence type="ECO:0000256" key="7">
    <source>
        <dbReference type="ARBA" id="ARBA00023242"/>
    </source>
</evidence>
<accession>A0A366S9Z4</accession>
<dbReference type="CDD" id="cd12148">
    <property type="entry name" value="fungal_TF_MHR"/>
    <property type="match status" value="1"/>
</dbReference>
<dbReference type="InterPro" id="IPR051615">
    <property type="entry name" value="Transcr_Regulatory_Elem"/>
</dbReference>
<evidence type="ECO:0000256" key="2">
    <source>
        <dbReference type="ARBA" id="ARBA00022723"/>
    </source>
</evidence>
<keyword evidence="7" id="KW-0539">Nucleus</keyword>
<keyword evidence="5" id="KW-0238">DNA-binding</keyword>
<feature type="compositionally biased region" description="Basic and acidic residues" evidence="8">
    <location>
        <begin position="87"/>
        <end position="97"/>
    </location>
</feature>
<dbReference type="GO" id="GO:0008270">
    <property type="term" value="F:zinc ion binding"/>
    <property type="evidence" value="ECO:0007669"/>
    <property type="project" value="InterPro"/>
</dbReference>
<evidence type="ECO:0000256" key="4">
    <source>
        <dbReference type="ARBA" id="ARBA00023015"/>
    </source>
</evidence>
<dbReference type="GO" id="GO:0000981">
    <property type="term" value="F:DNA-binding transcription factor activity, RNA polymerase II-specific"/>
    <property type="evidence" value="ECO:0007669"/>
    <property type="project" value="InterPro"/>
</dbReference>
<dbReference type="SUPFAM" id="SSF57701">
    <property type="entry name" value="Zn2/Cys6 DNA-binding domain"/>
    <property type="match status" value="1"/>
</dbReference>
<dbReference type="EMBL" id="QKXC01000038">
    <property type="protein sequence ID" value="RBR25506.1"/>
    <property type="molecule type" value="Genomic_DNA"/>
</dbReference>
<evidence type="ECO:0000256" key="8">
    <source>
        <dbReference type="SAM" id="MobiDB-lite"/>
    </source>
</evidence>
<dbReference type="Proteomes" id="UP000253153">
    <property type="component" value="Unassembled WGS sequence"/>
</dbReference>
<dbReference type="AlphaFoldDB" id="A0A366S9Z4"/>
<keyword evidence="6" id="KW-0804">Transcription</keyword>
<dbReference type="SMART" id="SM00066">
    <property type="entry name" value="GAL4"/>
    <property type="match status" value="1"/>
</dbReference>
<organism evidence="10 11">
    <name type="scientific">Fusarium coffeatum</name>
    <dbReference type="NCBI Taxonomy" id="231269"/>
    <lineage>
        <taxon>Eukaryota</taxon>
        <taxon>Fungi</taxon>
        <taxon>Dikarya</taxon>
        <taxon>Ascomycota</taxon>
        <taxon>Pezizomycotina</taxon>
        <taxon>Sordariomycetes</taxon>
        <taxon>Hypocreomycetidae</taxon>
        <taxon>Hypocreales</taxon>
        <taxon>Nectriaceae</taxon>
        <taxon>Fusarium</taxon>
        <taxon>Fusarium incarnatum-equiseti species complex</taxon>
    </lineage>
</organism>
<evidence type="ECO:0000256" key="6">
    <source>
        <dbReference type="ARBA" id="ARBA00023163"/>
    </source>
</evidence>